<accession>A0A815WXK8</accession>
<proteinExistence type="predicted"/>
<dbReference type="GO" id="GO:0009166">
    <property type="term" value="P:nucleotide catabolic process"/>
    <property type="evidence" value="ECO:0007669"/>
    <property type="project" value="TreeGrafter"/>
</dbReference>
<keyword evidence="5" id="KW-1185">Reference proteome</keyword>
<dbReference type="SFLD" id="SFLDG01129">
    <property type="entry name" value="C1.5:_HAD__Beta-PGM__Phosphata"/>
    <property type="match status" value="1"/>
</dbReference>
<dbReference type="InterPro" id="IPR006439">
    <property type="entry name" value="HAD-SF_hydro_IA"/>
</dbReference>
<evidence type="ECO:0000313" key="2">
    <source>
        <dbReference type="EMBL" id="CAF1553468.1"/>
    </source>
</evidence>
<organism evidence="2 5">
    <name type="scientific">Didymodactylos carnosus</name>
    <dbReference type="NCBI Taxonomy" id="1234261"/>
    <lineage>
        <taxon>Eukaryota</taxon>
        <taxon>Metazoa</taxon>
        <taxon>Spiralia</taxon>
        <taxon>Gnathifera</taxon>
        <taxon>Rotifera</taxon>
        <taxon>Eurotatoria</taxon>
        <taxon>Bdelloidea</taxon>
        <taxon>Philodinida</taxon>
        <taxon>Philodinidae</taxon>
        <taxon>Didymodactylos</taxon>
    </lineage>
</organism>
<dbReference type="Proteomes" id="UP000681722">
    <property type="component" value="Unassembled WGS sequence"/>
</dbReference>
<evidence type="ECO:0000313" key="1">
    <source>
        <dbReference type="EMBL" id="CAF1342913.1"/>
    </source>
</evidence>
<dbReference type="Pfam" id="PF00702">
    <property type="entry name" value="Hydrolase"/>
    <property type="match status" value="1"/>
</dbReference>
<comment type="caution">
    <text evidence="2">The sequence shown here is derived from an EMBL/GenBank/DDBJ whole genome shotgun (WGS) entry which is preliminary data.</text>
</comment>
<dbReference type="Proteomes" id="UP000663829">
    <property type="component" value="Unassembled WGS sequence"/>
</dbReference>
<dbReference type="Gene3D" id="3.40.50.1000">
    <property type="entry name" value="HAD superfamily/HAD-like"/>
    <property type="match status" value="1"/>
</dbReference>
<name>A0A815WXK8_9BILA</name>
<evidence type="ECO:0000313" key="3">
    <source>
        <dbReference type="EMBL" id="CAF4153974.1"/>
    </source>
</evidence>
<dbReference type="EMBL" id="CAJOBA010043734">
    <property type="protein sequence ID" value="CAF4153974.1"/>
    <property type="molecule type" value="Genomic_DNA"/>
</dbReference>
<dbReference type="Proteomes" id="UP000677228">
    <property type="component" value="Unassembled WGS sequence"/>
</dbReference>
<evidence type="ECO:0000313" key="4">
    <source>
        <dbReference type="EMBL" id="CAF4414615.1"/>
    </source>
</evidence>
<protein>
    <recommendedName>
        <fullName evidence="6">Pyrimidine 5-nucleotidase</fullName>
    </recommendedName>
</protein>
<dbReference type="SFLD" id="SFLDS00003">
    <property type="entry name" value="Haloacid_Dehalogenase"/>
    <property type="match status" value="1"/>
</dbReference>
<dbReference type="InterPro" id="IPR010237">
    <property type="entry name" value="Pyr-5-nucltdase"/>
</dbReference>
<evidence type="ECO:0008006" key="6">
    <source>
        <dbReference type="Google" id="ProtNLM"/>
    </source>
</evidence>
<dbReference type="OrthoDB" id="1065058at2759"/>
<dbReference type="SUPFAM" id="SSF56784">
    <property type="entry name" value="HAD-like"/>
    <property type="match status" value="1"/>
</dbReference>
<dbReference type="AlphaFoldDB" id="A0A815WXK8"/>
<gene>
    <name evidence="2" type="ORF">GPM918_LOCUS39344</name>
    <name evidence="1" type="ORF">OVA965_LOCUS30428</name>
    <name evidence="4" type="ORF">SRO942_LOCUS40211</name>
    <name evidence="3" type="ORF">TMI583_LOCUS31230</name>
</gene>
<dbReference type="Proteomes" id="UP000682733">
    <property type="component" value="Unassembled WGS sequence"/>
</dbReference>
<dbReference type="InterPro" id="IPR052791">
    <property type="entry name" value="SSM1_domain"/>
</dbReference>
<dbReference type="GO" id="GO:0006206">
    <property type="term" value="P:pyrimidine nucleobase metabolic process"/>
    <property type="evidence" value="ECO:0007669"/>
    <property type="project" value="TreeGrafter"/>
</dbReference>
<dbReference type="GO" id="GO:0008252">
    <property type="term" value="F:nucleotidase activity"/>
    <property type="evidence" value="ECO:0007669"/>
    <property type="project" value="TreeGrafter"/>
</dbReference>
<dbReference type="PANTHER" id="PTHR47438">
    <property type="entry name" value="PHOSPHATE METABOLISM PROTEIN 8-RELATED"/>
    <property type="match status" value="1"/>
</dbReference>
<sequence length="229" mass="26545">MVDNIPVFFFDLDNCLYGKSHRIHDLMGEKIDAYFINELKDVTTEEASQLHERYYKDYGLALEGLVRHHQVDPMDYNAKVDDALPLEQILKRDDHLRALLLRMDTRKVRRWILTNAYVTHAKRVLKILGVEDLFEGITFCDYNQQTLICKPQPKMFQKAMDEANIQDRTKCFLVDDSQLNVIGAAGFGWGRIIHLIEPQDPVPAKTSGIEQIRSLDELPALFPEYFVTC</sequence>
<dbReference type="PANTHER" id="PTHR47438:SF1">
    <property type="entry name" value="PHOSPHATE METABOLISM PROTEIN 8-RELATED"/>
    <property type="match status" value="1"/>
</dbReference>
<dbReference type="InterPro" id="IPR036412">
    <property type="entry name" value="HAD-like_sf"/>
</dbReference>
<dbReference type="InterPro" id="IPR023214">
    <property type="entry name" value="HAD_sf"/>
</dbReference>
<dbReference type="EMBL" id="CAJNOK010022105">
    <property type="protein sequence ID" value="CAF1342913.1"/>
    <property type="molecule type" value="Genomic_DNA"/>
</dbReference>
<dbReference type="NCBIfam" id="TIGR01993">
    <property type="entry name" value="Pyr-5-nucltdase"/>
    <property type="match status" value="1"/>
</dbReference>
<dbReference type="Gene3D" id="1.10.150.450">
    <property type="match status" value="1"/>
</dbReference>
<evidence type="ECO:0000313" key="5">
    <source>
        <dbReference type="Proteomes" id="UP000663829"/>
    </source>
</evidence>
<dbReference type="NCBIfam" id="TIGR01509">
    <property type="entry name" value="HAD-SF-IA-v3"/>
    <property type="match status" value="1"/>
</dbReference>
<dbReference type="EMBL" id="CAJOBC010093127">
    <property type="protein sequence ID" value="CAF4414615.1"/>
    <property type="molecule type" value="Genomic_DNA"/>
</dbReference>
<dbReference type="EMBL" id="CAJNOQ010027436">
    <property type="protein sequence ID" value="CAF1553468.1"/>
    <property type="molecule type" value="Genomic_DNA"/>
</dbReference>
<dbReference type="SFLD" id="SFLDG01132">
    <property type="entry name" value="C1.5.3:_5'-Nucleotidase_Like"/>
    <property type="match status" value="1"/>
</dbReference>
<reference evidence="2" key="1">
    <citation type="submission" date="2021-02" db="EMBL/GenBank/DDBJ databases">
        <authorList>
            <person name="Nowell W R."/>
        </authorList>
    </citation>
    <scope>NUCLEOTIDE SEQUENCE</scope>
</reference>